<evidence type="ECO:0000313" key="4">
    <source>
        <dbReference type="Proteomes" id="UP000807353"/>
    </source>
</evidence>
<gene>
    <name evidence="3" type="ORF">BDZ94DRAFT_1190879</name>
</gene>
<sequence length="738" mass="84508">MAFANSQNVNIDRSAFYDIQGDYHINTAKPGERGIHELFKASCPDAFHDSRARNPPPRCLPGTRVDILKEIYNWIAIADGGILWISGPAGAGKSAIAQTVAETCADDSTLAASFFFFRGVKGRDTAEHLVPSMVYQIVTRLPHTRARLGEIIEKDLSILYKPHLTQIEKLILPLFAPDDPDNLPSQLPQQFFIVIDGLDECQGDDNQRDVIDFIGALVNAACIPVSFIIVSRPEPQIEEALGRLSSIMHHISLSSPHRTYQANNDIYTYLRHGFNQIYQHHNLVTEEFWPSDRIISDLVQKSGGAFIYASTVLKYVDDRDFYPVERLNEILNIPPGLTPFVELDHVYRCIMATSKNTTLLLRALAIMLFCNPTFWSINLDFVEKLLQLREGTIMIVLRRMRSIIDIDGKSYKFYHKSFTDFVLAKERAQEYSLDPQVAHSTIAQLLLRYMSLHFSVDDVLRYATHYWDWHCEKSGRWDEHPQLLEDISKALESQDTLNGKGALTHRLRVKASHCLQWFEVNETQPPADSKYHPSDIQYQLFKHFWMGSAITYTTIHIFTFYESIYLKELMGDRFAISNTDMFLTYSPIHSSSYREEWRCWVIIENPEPPPDGVDRPNQFHGNRSHNAFDPLVRRLLEETGSLEKYRMDIVDSHVEIVTRCMEIFAKGYPLHQGETREYAYARKHWTKHLSCAPPGHPKIVECLKSLDCLTLRHTLSAEDIQAIGASRYGPIVSAPLTD</sequence>
<dbReference type="InterPro" id="IPR007111">
    <property type="entry name" value="NACHT_NTPase"/>
</dbReference>
<dbReference type="SUPFAM" id="SSF52540">
    <property type="entry name" value="P-loop containing nucleoside triphosphate hydrolases"/>
    <property type="match status" value="1"/>
</dbReference>
<dbReference type="InterPro" id="IPR056884">
    <property type="entry name" value="NPHP3-like_N"/>
</dbReference>
<dbReference type="Gene3D" id="3.40.50.300">
    <property type="entry name" value="P-loop containing nucleotide triphosphate hydrolases"/>
    <property type="match status" value="1"/>
</dbReference>
<evidence type="ECO:0000313" key="3">
    <source>
        <dbReference type="EMBL" id="KAF9464577.1"/>
    </source>
</evidence>
<dbReference type="OrthoDB" id="5967843at2759"/>
<dbReference type="AlphaFoldDB" id="A0A9P5Y9G4"/>
<feature type="domain" description="NACHT" evidence="2">
    <location>
        <begin position="81"/>
        <end position="231"/>
    </location>
</feature>
<evidence type="ECO:0000256" key="1">
    <source>
        <dbReference type="ARBA" id="ARBA00022737"/>
    </source>
</evidence>
<evidence type="ECO:0000259" key="2">
    <source>
        <dbReference type="PROSITE" id="PS50837"/>
    </source>
</evidence>
<protein>
    <recommendedName>
        <fullName evidence="2">NACHT domain-containing protein</fullName>
    </recommendedName>
</protein>
<organism evidence="3 4">
    <name type="scientific">Collybia nuda</name>
    <dbReference type="NCBI Taxonomy" id="64659"/>
    <lineage>
        <taxon>Eukaryota</taxon>
        <taxon>Fungi</taxon>
        <taxon>Dikarya</taxon>
        <taxon>Basidiomycota</taxon>
        <taxon>Agaricomycotina</taxon>
        <taxon>Agaricomycetes</taxon>
        <taxon>Agaricomycetidae</taxon>
        <taxon>Agaricales</taxon>
        <taxon>Tricholomatineae</taxon>
        <taxon>Clitocybaceae</taxon>
        <taxon>Collybia</taxon>
    </lineage>
</organism>
<dbReference type="EMBL" id="MU150253">
    <property type="protein sequence ID" value="KAF9464577.1"/>
    <property type="molecule type" value="Genomic_DNA"/>
</dbReference>
<accession>A0A9P5Y9G4</accession>
<dbReference type="PANTHER" id="PTHR10039:SF17">
    <property type="entry name" value="FUNGAL STAND N-TERMINAL GOODBYE DOMAIN-CONTAINING PROTEIN-RELATED"/>
    <property type="match status" value="1"/>
</dbReference>
<keyword evidence="1" id="KW-0677">Repeat</keyword>
<dbReference type="PROSITE" id="PS50837">
    <property type="entry name" value="NACHT"/>
    <property type="match status" value="1"/>
</dbReference>
<comment type="caution">
    <text evidence="3">The sequence shown here is derived from an EMBL/GenBank/DDBJ whole genome shotgun (WGS) entry which is preliminary data.</text>
</comment>
<reference evidence="3" key="1">
    <citation type="submission" date="2020-11" db="EMBL/GenBank/DDBJ databases">
        <authorList>
            <consortium name="DOE Joint Genome Institute"/>
            <person name="Ahrendt S."/>
            <person name="Riley R."/>
            <person name="Andreopoulos W."/>
            <person name="Labutti K."/>
            <person name="Pangilinan J."/>
            <person name="Ruiz-Duenas F.J."/>
            <person name="Barrasa J.M."/>
            <person name="Sanchez-Garcia M."/>
            <person name="Camarero S."/>
            <person name="Miyauchi S."/>
            <person name="Serrano A."/>
            <person name="Linde D."/>
            <person name="Babiker R."/>
            <person name="Drula E."/>
            <person name="Ayuso-Fernandez I."/>
            <person name="Pacheco R."/>
            <person name="Padilla G."/>
            <person name="Ferreira P."/>
            <person name="Barriuso J."/>
            <person name="Kellner H."/>
            <person name="Castanera R."/>
            <person name="Alfaro M."/>
            <person name="Ramirez L."/>
            <person name="Pisabarro A.G."/>
            <person name="Kuo A."/>
            <person name="Tritt A."/>
            <person name="Lipzen A."/>
            <person name="He G."/>
            <person name="Yan M."/>
            <person name="Ng V."/>
            <person name="Cullen D."/>
            <person name="Martin F."/>
            <person name="Rosso M.-N."/>
            <person name="Henrissat B."/>
            <person name="Hibbett D."/>
            <person name="Martinez A.T."/>
            <person name="Grigoriev I.V."/>
        </authorList>
    </citation>
    <scope>NUCLEOTIDE SEQUENCE</scope>
    <source>
        <strain evidence="3">CBS 247.69</strain>
    </source>
</reference>
<dbReference type="PANTHER" id="PTHR10039">
    <property type="entry name" value="AMELOGENIN"/>
    <property type="match status" value="1"/>
</dbReference>
<keyword evidence="4" id="KW-1185">Reference proteome</keyword>
<dbReference type="Pfam" id="PF24883">
    <property type="entry name" value="NPHP3_N"/>
    <property type="match status" value="1"/>
</dbReference>
<proteinExistence type="predicted"/>
<name>A0A9P5Y9G4_9AGAR</name>
<dbReference type="InterPro" id="IPR027417">
    <property type="entry name" value="P-loop_NTPase"/>
</dbReference>
<dbReference type="Proteomes" id="UP000807353">
    <property type="component" value="Unassembled WGS sequence"/>
</dbReference>